<dbReference type="AlphaFoldDB" id="B9RKQ1"/>
<feature type="domain" description="tRNA(Ile)-lysidine/2-thiocytidine synthase N-terminal" evidence="7">
    <location>
        <begin position="63"/>
        <end position="265"/>
    </location>
</feature>
<evidence type="ECO:0000313" key="8">
    <source>
        <dbReference type="EMBL" id="EEF48249.1"/>
    </source>
</evidence>
<evidence type="ECO:0000256" key="6">
    <source>
        <dbReference type="ARBA" id="ARBA00048539"/>
    </source>
</evidence>
<comment type="catalytic activity">
    <reaction evidence="6">
        <text>cytidine(34) in tRNA(Ile2) + L-lysine + ATP = lysidine(34) in tRNA(Ile2) + AMP + diphosphate + H(+)</text>
        <dbReference type="Rhea" id="RHEA:43744"/>
        <dbReference type="Rhea" id="RHEA-COMP:10625"/>
        <dbReference type="Rhea" id="RHEA-COMP:10670"/>
        <dbReference type="ChEBI" id="CHEBI:15378"/>
        <dbReference type="ChEBI" id="CHEBI:30616"/>
        <dbReference type="ChEBI" id="CHEBI:32551"/>
        <dbReference type="ChEBI" id="CHEBI:33019"/>
        <dbReference type="ChEBI" id="CHEBI:82748"/>
        <dbReference type="ChEBI" id="CHEBI:83665"/>
        <dbReference type="ChEBI" id="CHEBI:456215"/>
        <dbReference type="EC" id="6.3.4.19"/>
    </reaction>
</comment>
<protein>
    <recommendedName>
        <fullName evidence="1">tRNA(Ile)-lysidine synthetase</fullName>
        <ecNumber evidence="1">6.3.4.19</ecNumber>
    </recommendedName>
</protein>
<keyword evidence="9" id="KW-1185">Reference proteome</keyword>
<organism evidence="8 9">
    <name type="scientific">Ricinus communis</name>
    <name type="common">Castor bean</name>
    <dbReference type="NCBI Taxonomy" id="3988"/>
    <lineage>
        <taxon>Eukaryota</taxon>
        <taxon>Viridiplantae</taxon>
        <taxon>Streptophyta</taxon>
        <taxon>Embryophyta</taxon>
        <taxon>Tracheophyta</taxon>
        <taxon>Spermatophyta</taxon>
        <taxon>Magnoliopsida</taxon>
        <taxon>eudicotyledons</taxon>
        <taxon>Gunneridae</taxon>
        <taxon>Pentapetalae</taxon>
        <taxon>rosids</taxon>
        <taxon>fabids</taxon>
        <taxon>Malpighiales</taxon>
        <taxon>Euphorbiaceae</taxon>
        <taxon>Acalyphoideae</taxon>
        <taxon>Acalypheae</taxon>
        <taxon>Ricinus</taxon>
    </lineage>
</organism>
<keyword evidence="3" id="KW-0819">tRNA processing</keyword>
<dbReference type="PANTHER" id="PTHR43033">
    <property type="entry name" value="TRNA(ILE)-LYSIDINE SYNTHASE-RELATED"/>
    <property type="match status" value="1"/>
</dbReference>
<reference evidence="9" key="1">
    <citation type="journal article" date="2010" name="Nat. Biotechnol.">
        <title>Draft genome sequence of the oilseed species Ricinus communis.</title>
        <authorList>
            <person name="Chan A.P."/>
            <person name="Crabtree J."/>
            <person name="Zhao Q."/>
            <person name="Lorenzi H."/>
            <person name="Orvis J."/>
            <person name="Puiu D."/>
            <person name="Melake-Berhan A."/>
            <person name="Jones K.M."/>
            <person name="Redman J."/>
            <person name="Chen G."/>
            <person name="Cahoon E.B."/>
            <person name="Gedil M."/>
            <person name="Stanke M."/>
            <person name="Haas B.J."/>
            <person name="Wortman J.R."/>
            <person name="Fraser-Liggett C.M."/>
            <person name="Ravel J."/>
            <person name="Rabinowicz P.D."/>
        </authorList>
    </citation>
    <scope>NUCLEOTIDE SEQUENCE [LARGE SCALE GENOMIC DNA]</scope>
    <source>
        <strain evidence="9">cv. Hale</strain>
    </source>
</reference>
<dbReference type="eggNOG" id="ENOG502QQNE">
    <property type="taxonomic scope" value="Eukaryota"/>
</dbReference>
<keyword evidence="4" id="KW-0547">Nucleotide-binding</keyword>
<keyword evidence="5" id="KW-0067">ATP-binding</keyword>
<dbReference type="EMBL" id="EQ973784">
    <property type="protein sequence ID" value="EEF48249.1"/>
    <property type="molecule type" value="Genomic_DNA"/>
</dbReference>
<dbReference type="Pfam" id="PF01171">
    <property type="entry name" value="ATP_bind_3"/>
    <property type="match status" value="1"/>
</dbReference>
<name>B9RKQ1_RICCO</name>
<dbReference type="HAMAP" id="MF_01161">
    <property type="entry name" value="tRNA_Ile_lys_synt"/>
    <property type="match status" value="1"/>
</dbReference>
<dbReference type="FunCoup" id="B9RKQ1">
    <property type="interactions" value="370"/>
</dbReference>
<dbReference type="InterPro" id="IPR014729">
    <property type="entry name" value="Rossmann-like_a/b/a_fold"/>
</dbReference>
<dbReference type="SUPFAM" id="SSF52402">
    <property type="entry name" value="Adenine nucleotide alpha hydrolases-like"/>
    <property type="match status" value="1"/>
</dbReference>
<dbReference type="InterPro" id="IPR011063">
    <property type="entry name" value="TilS/TtcA_N"/>
</dbReference>
<evidence type="ECO:0000313" key="9">
    <source>
        <dbReference type="Proteomes" id="UP000008311"/>
    </source>
</evidence>
<dbReference type="PANTHER" id="PTHR43033:SF5">
    <property type="entry name" value="TRNA(ILE)-LYSIDINE SYNTHETASE"/>
    <property type="match status" value="1"/>
</dbReference>
<dbReference type="CDD" id="cd01992">
    <property type="entry name" value="TilS_N"/>
    <property type="match status" value="1"/>
</dbReference>
<evidence type="ECO:0000256" key="5">
    <source>
        <dbReference type="ARBA" id="ARBA00022840"/>
    </source>
</evidence>
<evidence type="ECO:0000256" key="2">
    <source>
        <dbReference type="ARBA" id="ARBA00022598"/>
    </source>
</evidence>
<sequence length="679" mass="76075">MARGLILSSQSRVSLVPFLPPKCQKFMTRFFSCKSSSQIDMDKYREAFSHRMAMAGLKPQHRIAIGVSGGPDSVALCVLTAAWKSAGVAKSEGFVDGLLAIVVDHGLRPESKEEAQVVSRRVSDMGVRCEIACCSWYRGRPKQGHLQEEARDMRYQKLHSICLQHQIGVLLIAHHADDQAELFILRLSRNSGVLGLAGMAFTSQIFFSNAQPNDEGLKNESILLARPLLHFSKEDMYKICQVAGQDWVEDPTNQSPLYARNRIRMSLGNLSSLTFKSELQAVISACRKTRAFVDQTCRNLINQAVTLIHQGYAIIDLEILNPSKVMDICLVKFLALVLQFISQRYKPVRGSALRLLLDYICTFPCKKSLTVAGCYLCPAPGSRGTKVLVCCSVDCPLPSRMELTSMHSDGELRQYVTSELEQILADGKSYLDHFVPGASDVYFLDSTSESVLTEAKKVNIISESTYRNILLLQRNEIKHFKAKTEDNVNYVPKNEVESVTASSSKFRPGQICYFMNRFLITWQLRKYILTTGFSVQSCCGWEVGGENCHHHSWSCTLDHGMFAEVRHMIECDWLDLAKLLKCASLDDLHQQRIFTACEMEQTMEKSNLYLEYLRFSAERALTALKSIPIAARKSLPVLVNHQGHLLSIPSIGFKTCPCLAVSCEFKPRVPLGGGYSSFL</sequence>
<dbReference type="NCBIfam" id="TIGR02432">
    <property type="entry name" value="lysidine_TilS_N"/>
    <property type="match status" value="1"/>
</dbReference>
<dbReference type="EC" id="6.3.4.19" evidence="1"/>
<dbReference type="InParanoid" id="B9RKQ1"/>
<dbReference type="Proteomes" id="UP000008311">
    <property type="component" value="Unassembled WGS sequence"/>
</dbReference>
<proteinExistence type="inferred from homology"/>
<dbReference type="InterPro" id="IPR012094">
    <property type="entry name" value="tRNA_Ile_lys_synt"/>
</dbReference>
<dbReference type="STRING" id="3988.B9RKQ1"/>
<dbReference type="GO" id="GO:0008033">
    <property type="term" value="P:tRNA processing"/>
    <property type="evidence" value="ECO:0007669"/>
    <property type="project" value="UniProtKB-KW"/>
</dbReference>
<dbReference type="Gene3D" id="3.40.50.620">
    <property type="entry name" value="HUPs"/>
    <property type="match status" value="1"/>
</dbReference>
<evidence type="ECO:0000256" key="3">
    <source>
        <dbReference type="ARBA" id="ARBA00022694"/>
    </source>
</evidence>
<accession>B9RKQ1</accession>
<evidence type="ECO:0000256" key="4">
    <source>
        <dbReference type="ARBA" id="ARBA00022741"/>
    </source>
</evidence>
<dbReference type="GO" id="GO:0032267">
    <property type="term" value="F:tRNA(Ile)-lysidine synthase activity"/>
    <property type="evidence" value="ECO:0007669"/>
    <property type="project" value="UniProtKB-EC"/>
</dbReference>
<evidence type="ECO:0000256" key="1">
    <source>
        <dbReference type="ARBA" id="ARBA00013267"/>
    </source>
</evidence>
<keyword evidence="2" id="KW-0436">Ligase</keyword>
<dbReference type="GO" id="GO:0005524">
    <property type="term" value="F:ATP binding"/>
    <property type="evidence" value="ECO:0007669"/>
    <property type="project" value="UniProtKB-KW"/>
</dbReference>
<gene>
    <name evidence="8" type="ORF">RCOM_1052680</name>
</gene>
<evidence type="ECO:0000259" key="7">
    <source>
        <dbReference type="Pfam" id="PF01171"/>
    </source>
</evidence>
<dbReference type="InterPro" id="IPR012795">
    <property type="entry name" value="tRNA_Ile_lys_synt_N"/>
</dbReference>